<gene>
    <name evidence="2" type="ORF">DSM100238_0145</name>
</gene>
<accession>A0A6A2VBD9</accession>
<feature type="region of interest" description="Disordered" evidence="1">
    <location>
        <begin position="141"/>
        <end position="176"/>
    </location>
</feature>
<evidence type="ECO:0000313" key="3">
    <source>
        <dbReference type="Proteomes" id="UP000440041"/>
    </source>
</evidence>
<evidence type="ECO:0000256" key="1">
    <source>
        <dbReference type="SAM" id="MobiDB-lite"/>
    </source>
</evidence>
<dbReference type="Proteomes" id="UP000440041">
    <property type="component" value="Unassembled WGS sequence"/>
</dbReference>
<feature type="compositionally biased region" description="Basic and acidic residues" evidence="1">
    <location>
        <begin position="141"/>
        <end position="152"/>
    </location>
</feature>
<reference evidence="2 3" key="1">
    <citation type="submission" date="2019-09" db="EMBL/GenBank/DDBJ databases">
        <title>Characterization of the phylogenetic diversity of two novel species belonging to the genus Bifidobacterium: Bifidobacterium cebidarum sp. nov. and Bifidobacterium leontopitheci sp. nov.</title>
        <authorList>
            <person name="Lugli G.A."/>
            <person name="Duranti S."/>
            <person name="Milani C."/>
            <person name="Turroni F."/>
            <person name="Ventura M."/>
        </authorList>
    </citation>
    <scope>NUCLEOTIDE SEQUENCE [LARGE SCALE GENOMIC DNA]</scope>
    <source>
        <strain evidence="2 3">DSM 100238</strain>
    </source>
</reference>
<protein>
    <submittedName>
        <fullName evidence="2">Uncharacterized protein</fullName>
    </submittedName>
</protein>
<proteinExistence type="predicted"/>
<name>A0A6A2VBD9_9BIFI</name>
<dbReference type="EMBL" id="WBSO01000001">
    <property type="protein sequence ID" value="KAB8301826.1"/>
    <property type="molecule type" value="Genomic_DNA"/>
</dbReference>
<keyword evidence="3" id="KW-1185">Reference proteome</keyword>
<evidence type="ECO:0000313" key="2">
    <source>
        <dbReference type="EMBL" id="KAB8301826.1"/>
    </source>
</evidence>
<sequence length="176" mass="19280">MDVDSWSAGRLGACHSHIIGRLQYTKRRMTGHTQPAGYRLISPSSAASSDCHAYHDIRDTTETTGFTAFHAIPHQLRIRQHTQHDKHQPATPHTATSHPATYATTYTTRQKPPDFPTSMPFPTSHACHGIRDGLYAGLRAQDKIPPHGKEPSIARTTKQHAESAGCPEAGNGTTNQ</sequence>
<feature type="region of interest" description="Disordered" evidence="1">
    <location>
        <begin position="79"/>
        <end position="101"/>
    </location>
</feature>
<feature type="compositionally biased region" description="Low complexity" evidence="1">
    <location>
        <begin position="89"/>
        <end position="101"/>
    </location>
</feature>
<dbReference type="AlphaFoldDB" id="A0A6A2VBD9"/>
<comment type="caution">
    <text evidence="2">The sequence shown here is derived from an EMBL/GenBank/DDBJ whole genome shotgun (WGS) entry which is preliminary data.</text>
</comment>
<organism evidence="2 3">
    <name type="scientific">Bifidobacterium apri</name>
    <dbReference type="NCBI Taxonomy" id="1769423"/>
    <lineage>
        <taxon>Bacteria</taxon>
        <taxon>Bacillati</taxon>
        <taxon>Actinomycetota</taxon>
        <taxon>Actinomycetes</taxon>
        <taxon>Bifidobacteriales</taxon>
        <taxon>Bifidobacteriaceae</taxon>
        <taxon>Bifidobacterium</taxon>
    </lineage>
</organism>